<feature type="compositionally biased region" description="Basic and acidic residues" evidence="1">
    <location>
        <begin position="53"/>
        <end position="67"/>
    </location>
</feature>
<dbReference type="Proteomes" id="UP000663829">
    <property type="component" value="Unassembled WGS sequence"/>
</dbReference>
<dbReference type="EMBL" id="CAJNOQ010056602">
    <property type="protein sequence ID" value="CAF1662565.1"/>
    <property type="molecule type" value="Genomic_DNA"/>
</dbReference>
<evidence type="ECO:0000313" key="5">
    <source>
        <dbReference type="EMBL" id="CAF4613768.1"/>
    </source>
</evidence>
<feature type="compositionally biased region" description="Polar residues" evidence="1">
    <location>
        <begin position="139"/>
        <end position="151"/>
    </location>
</feature>
<dbReference type="Proteomes" id="UP000682733">
    <property type="component" value="Unassembled WGS sequence"/>
</dbReference>
<gene>
    <name evidence="3" type="ORF">GPM918_LOCUS46028</name>
    <name evidence="2" type="ORF">OVA965_LOCUS44994</name>
    <name evidence="5" type="ORF">SRO942_LOCUS49292</name>
    <name evidence="4" type="ORF">TMI583_LOCUS48122</name>
</gene>
<feature type="compositionally biased region" description="Basic and acidic residues" evidence="1">
    <location>
        <begin position="97"/>
        <end position="114"/>
    </location>
</feature>
<sequence>KAKLSPDSSHIIDKEEKPQKATSDLIQHEQSKDESVHIQSVSDSDSQQSIFESNRDIQARDKEEKQQETIIDRLQQAANDTVQKVIDNIPSFYSSPDQEKTKLAKDVETAEEAQKSTIEVEPNDQSELLKQSDVHVETVTDSDSSEQQPSIFESVRQTITAPLTAVSNTVQKVVDNLRPSSDIDEQTPSLQKSAEENDQAKSSQISSSIEEKSVVEDKSEAQQQ</sequence>
<organism evidence="3 6">
    <name type="scientific">Didymodactylos carnosus</name>
    <dbReference type="NCBI Taxonomy" id="1234261"/>
    <lineage>
        <taxon>Eukaryota</taxon>
        <taxon>Metazoa</taxon>
        <taxon>Spiralia</taxon>
        <taxon>Gnathifera</taxon>
        <taxon>Rotifera</taxon>
        <taxon>Eurotatoria</taxon>
        <taxon>Bdelloidea</taxon>
        <taxon>Philodinida</taxon>
        <taxon>Philodinidae</taxon>
        <taxon>Didymodactylos</taxon>
    </lineage>
</organism>
<evidence type="ECO:0000313" key="3">
    <source>
        <dbReference type="EMBL" id="CAF1662565.1"/>
    </source>
</evidence>
<evidence type="ECO:0000313" key="2">
    <source>
        <dbReference type="EMBL" id="CAF1654332.1"/>
    </source>
</evidence>
<feature type="non-terminal residue" evidence="3">
    <location>
        <position position="1"/>
    </location>
</feature>
<feature type="compositionally biased region" description="Basic and acidic residues" evidence="1">
    <location>
        <begin position="209"/>
        <end position="224"/>
    </location>
</feature>
<name>A0A816FKJ3_9BILA</name>
<feature type="compositionally biased region" description="Basic and acidic residues" evidence="1">
    <location>
        <begin position="26"/>
        <end position="36"/>
    </location>
</feature>
<dbReference type="AlphaFoldDB" id="A0A816FKJ3"/>
<evidence type="ECO:0000256" key="1">
    <source>
        <dbReference type="SAM" id="MobiDB-lite"/>
    </source>
</evidence>
<dbReference type="Proteomes" id="UP000677228">
    <property type="component" value="Unassembled WGS sequence"/>
</dbReference>
<evidence type="ECO:0000313" key="4">
    <source>
        <dbReference type="EMBL" id="CAF4505140.1"/>
    </source>
</evidence>
<dbReference type="EMBL" id="CAJNOK010067432">
    <property type="protein sequence ID" value="CAF1654332.1"/>
    <property type="molecule type" value="Genomic_DNA"/>
</dbReference>
<dbReference type="EMBL" id="CAJOBC010131334">
    <property type="protein sequence ID" value="CAF4613768.1"/>
    <property type="molecule type" value="Genomic_DNA"/>
</dbReference>
<protein>
    <submittedName>
        <fullName evidence="3">Uncharacterized protein</fullName>
    </submittedName>
</protein>
<feature type="compositionally biased region" description="Low complexity" evidence="1">
    <location>
        <begin position="37"/>
        <end position="50"/>
    </location>
</feature>
<feature type="non-terminal residue" evidence="3">
    <location>
        <position position="224"/>
    </location>
</feature>
<accession>A0A816FKJ3</accession>
<dbReference type="EMBL" id="CAJOBA010096528">
    <property type="protein sequence ID" value="CAF4505140.1"/>
    <property type="molecule type" value="Genomic_DNA"/>
</dbReference>
<keyword evidence="6" id="KW-1185">Reference proteome</keyword>
<comment type="caution">
    <text evidence="3">The sequence shown here is derived from an EMBL/GenBank/DDBJ whole genome shotgun (WGS) entry which is preliminary data.</text>
</comment>
<dbReference type="Proteomes" id="UP000681722">
    <property type="component" value="Unassembled WGS sequence"/>
</dbReference>
<feature type="region of interest" description="Disordered" evidence="1">
    <location>
        <begin position="1"/>
        <end position="67"/>
    </location>
</feature>
<feature type="region of interest" description="Disordered" evidence="1">
    <location>
        <begin position="92"/>
        <end position="151"/>
    </location>
</feature>
<reference evidence="3" key="1">
    <citation type="submission" date="2021-02" db="EMBL/GenBank/DDBJ databases">
        <authorList>
            <person name="Nowell W R."/>
        </authorList>
    </citation>
    <scope>NUCLEOTIDE SEQUENCE</scope>
</reference>
<proteinExistence type="predicted"/>
<feature type="compositionally biased region" description="Basic and acidic residues" evidence="1">
    <location>
        <begin position="10"/>
        <end position="19"/>
    </location>
</feature>
<feature type="region of interest" description="Disordered" evidence="1">
    <location>
        <begin position="176"/>
        <end position="224"/>
    </location>
</feature>
<evidence type="ECO:0000313" key="6">
    <source>
        <dbReference type="Proteomes" id="UP000663829"/>
    </source>
</evidence>